<evidence type="ECO:0000313" key="3">
    <source>
        <dbReference type="Proteomes" id="UP000046176"/>
    </source>
</evidence>
<dbReference type="Proteomes" id="UP000046176">
    <property type="component" value="Unassembled WGS sequence"/>
</dbReference>
<name>A0A0T7G286_NEOGA</name>
<evidence type="ECO:0000256" key="1">
    <source>
        <dbReference type="SAM" id="MobiDB-lite"/>
    </source>
</evidence>
<dbReference type="EMBL" id="CCRH01000030">
    <property type="protein sequence ID" value="CDZ41369.1"/>
    <property type="molecule type" value="Genomic_DNA"/>
</dbReference>
<organism evidence="2 3">
    <name type="scientific">Neorhizobium galegae bv. officinalis</name>
    <dbReference type="NCBI Taxonomy" id="323656"/>
    <lineage>
        <taxon>Bacteria</taxon>
        <taxon>Pseudomonadati</taxon>
        <taxon>Pseudomonadota</taxon>
        <taxon>Alphaproteobacteria</taxon>
        <taxon>Hyphomicrobiales</taxon>
        <taxon>Rhizobiaceae</taxon>
        <taxon>Rhizobium/Agrobacterium group</taxon>
        <taxon>Neorhizobium</taxon>
    </lineage>
</organism>
<reference evidence="2 3" key="1">
    <citation type="submission" date="2014-08" db="EMBL/GenBank/DDBJ databases">
        <authorList>
            <person name="Chen Y.-H."/>
        </authorList>
    </citation>
    <scope>NUCLEOTIDE SEQUENCE [LARGE SCALE GENOMIC DNA]</scope>
</reference>
<dbReference type="AlphaFoldDB" id="A0A0T7G286"/>
<feature type="compositionally biased region" description="Low complexity" evidence="1">
    <location>
        <begin position="26"/>
        <end position="44"/>
    </location>
</feature>
<sequence>AAEPRGTDGGWISDLLRGASRDEVAETPAAPRQQPQPAPRAAEPAPAPRGNGDNRNPRHMVESLNSLSVDIARAIDHDASVDLWRRYQRGERDVFTRRLYTLKGQQTFDEIKRKYDREPEFRTAVDRYIADFEKLLADVARTDRDKTVTQSYLTSDTGKVYTMLAHAAGRFN</sequence>
<feature type="non-terminal residue" evidence="2">
    <location>
        <position position="1"/>
    </location>
</feature>
<proteinExistence type="predicted"/>
<gene>
    <name evidence="2" type="ORF">NGAL_HAMBI1145_58600</name>
</gene>
<evidence type="ECO:0000313" key="2">
    <source>
        <dbReference type="EMBL" id="CDZ41369.1"/>
    </source>
</evidence>
<dbReference type="RefSeq" id="WP_046669593.1">
    <property type="nucleotide sequence ID" value="NZ_CCRH01000030.1"/>
</dbReference>
<feature type="region of interest" description="Disordered" evidence="1">
    <location>
        <begin position="1"/>
        <end position="59"/>
    </location>
</feature>
<protein>
    <submittedName>
        <fullName evidence="2">Uncharacterized protein</fullName>
    </submittedName>
</protein>
<accession>A0A0T7G286</accession>